<dbReference type="Gene3D" id="1.10.3450.20">
    <property type="match status" value="1"/>
</dbReference>
<dbReference type="GO" id="GO:0000973">
    <property type="term" value="P:post-transcriptional tethering of RNA polymerase II gene DNA at nuclear periphery"/>
    <property type="evidence" value="ECO:0007669"/>
    <property type="project" value="TreeGrafter"/>
</dbReference>
<keyword evidence="2" id="KW-0509">mRNA transport</keyword>
<dbReference type="AlphaFoldDB" id="A0AAV5RB63"/>
<evidence type="ECO:0000256" key="5">
    <source>
        <dbReference type="ARBA" id="ARBA00023132"/>
    </source>
</evidence>
<dbReference type="Proteomes" id="UP001378960">
    <property type="component" value="Unassembled WGS sequence"/>
</dbReference>
<dbReference type="InterPro" id="IPR007252">
    <property type="entry name" value="Nup84/Nup107"/>
</dbReference>
<dbReference type="GO" id="GO:0006406">
    <property type="term" value="P:mRNA export from nucleus"/>
    <property type="evidence" value="ECO:0007669"/>
    <property type="project" value="TreeGrafter"/>
</dbReference>
<evidence type="ECO:0000256" key="7">
    <source>
        <dbReference type="RuleBase" id="RU365072"/>
    </source>
</evidence>
<keyword evidence="4 7" id="KW-0811">Translocation</keyword>
<evidence type="ECO:0000313" key="9">
    <source>
        <dbReference type="Proteomes" id="UP001378960"/>
    </source>
</evidence>
<evidence type="ECO:0000313" key="8">
    <source>
        <dbReference type="EMBL" id="GMM48217.1"/>
    </source>
</evidence>
<accession>A0AAV5RB63</accession>
<dbReference type="PANTHER" id="PTHR13003">
    <property type="entry name" value="NUP107-RELATED"/>
    <property type="match status" value="1"/>
</dbReference>
<organism evidence="8 9">
    <name type="scientific">Pichia kluyveri</name>
    <name type="common">Yeast</name>
    <dbReference type="NCBI Taxonomy" id="36015"/>
    <lineage>
        <taxon>Eukaryota</taxon>
        <taxon>Fungi</taxon>
        <taxon>Dikarya</taxon>
        <taxon>Ascomycota</taxon>
        <taxon>Saccharomycotina</taxon>
        <taxon>Pichiomycetes</taxon>
        <taxon>Pichiales</taxon>
        <taxon>Pichiaceae</taxon>
        <taxon>Pichia</taxon>
    </lineage>
</organism>
<keyword evidence="3" id="KW-0653">Protein transport</keyword>
<comment type="function">
    <text evidence="7">Functions as a component of the nuclear pore complex (NPC).</text>
</comment>
<comment type="caution">
    <text evidence="8">The sequence shown here is derived from an EMBL/GenBank/DDBJ whole genome shotgun (WGS) entry which is preliminary data.</text>
</comment>
<proteinExistence type="inferred from homology"/>
<reference evidence="8 9" key="1">
    <citation type="journal article" date="2023" name="Elife">
        <title>Identification of key yeast species and microbe-microbe interactions impacting larval growth of Drosophila in the wild.</title>
        <authorList>
            <person name="Mure A."/>
            <person name="Sugiura Y."/>
            <person name="Maeda R."/>
            <person name="Honda K."/>
            <person name="Sakurai N."/>
            <person name="Takahashi Y."/>
            <person name="Watada M."/>
            <person name="Katoh T."/>
            <person name="Gotoh A."/>
            <person name="Gotoh Y."/>
            <person name="Taniguchi I."/>
            <person name="Nakamura K."/>
            <person name="Hayashi T."/>
            <person name="Katayama T."/>
            <person name="Uemura T."/>
            <person name="Hattori Y."/>
        </authorList>
    </citation>
    <scope>NUCLEOTIDE SEQUENCE [LARGE SCALE GENOMIC DNA]</scope>
    <source>
        <strain evidence="8 9">PK-24</strain>
    </source>
</reference>
<evidence type="ECO:0000256" key="2">
    <source>
        <dbReference type="ARBA" id="ARBA00022816"/>
    </source>
</evidence>
<dbReference type="GO" id="GO:0031080">
    <property type="term" value="C:nuclear pore outer ring"/>
    <property type="evidence" value="ECO:0007669"/>
    <property type="project" value="TreeGrafter"/>
</dbReference>
<comment type="subunit">
    <text evidence="7">Part of the nuclear pore complex (NPC).</text>
</comment>
<dbReference type="GO" id="GO:0006606">
    <property type="term" value="P:protein import into nucleus"/>
    <property type="evidence" value="ECO:0007669"/>
    <property type="project" value="TreeGrafter"/>
</dbReference>
<gene>
    <name evidence="8" type="ORF">DAPK24_048150</name>
</gene>
<evidence type="ECO:0000256" key="1">
    <source>
        <dbReference type="ARBA" id="ARBA00022448"/>
    </source>
</evidence>
<protein>
    <recommendedName>
        <fullName evidence="7">Nuclear pore complex protein</fullName>
    </recommendedName>
</protein>
<comment type="subcellular location">
    <subcellularLocation>
        <location evidence="7">Nucleus</location>
        <location evidence="7">Nuclear pore complex</location>
    </subcellularLocation>
    <subcellularLocation>
        <location evidence="7">Nucleus membrane</location>
    </subcellularLocation>
</comment>
<keyword evidence="1 7" id="KW-0813">Transport</keyword>
<name>A0AAV5RB63_PICKL</name>
<evidence type="ECO:0000256" key="4">
    <source>
        <dbReference type="ARBA" id="ARBA00023010"/>
    </source>
</evidence>
<dbReference type="PANTHER" id="PTHR13003:SF2">
    <property type="entry name" value="NUCLEAR PORE COMPLEX PROTEIN NUP107"/>
    <property type="match status" value="1"/>
</dbReference>
<keyword evidence="6 7" id="KW-0539">Nucleus</keyword>
<keyword evidence="7" id="KW-0472">Membrane</keyword>
<evidence type="ECO:0000256" key="3">
    <source>
        <dbReference type="ARBA" id="ARBA00022927"/>
    </source>
</evidence>
<evidence type="ECO:0000256" key="6">
    <source>
        <dbReference type="ARBA" id="ARBA00023242"/>
    </source>
</evidence>
<comment type="similarity">
    <text evidence="7">Belongs to the nucleoporin Nup84/Nup107 family.</text>
</comment>
<dbReference type="GO" id="GO:0017056">
    <property type="term" value="F:structural constituent of nuclear pore"/>
    <property type="evidence" value="ECO:0007669"/>
    <property type="project" value="UniProtKB-UniRule"/>
</dbReference>
<dbReference type="GO" id="GO:0031965">
    <property type="term" value="C:nuclear membrane"/>
    <property type="evidence" value="ECO:0007669"/>
    <property type="project" value="UniProtKB-SubCell"/>
</dbReference>
<dbReference type="Gene3D" id="1.20.190.50">
    <property type="match status" value="2"/>
</dbReference>
<keyword evidence="5 7" id="KW-0906">Nuclear pore complex</keyword>
<dbReference type="Pfam" id="PF04121">
    <property type="entry name" value="Nup84_Nup100"/>
    <property type="match status" value="1"/>
</dbReference>
<sequence length="778" mass="90799">MDDSIMVEVEDGNIHSSFAGVLRKFRIDFGQEDLRSIALGFKLITYKKLITLYESDPSQVDLISNWVLECKFWTILESLLDVKFNKDLLSNEQLQRNKSNNENICEYSSETVITDEIISSDNQLIQIFTSMKALSDTFKLDFPSHTDNNGNDLEDDDDVDFQTIKWLNTTLKLNNINKDPSLVKNLDLDAPLRTGLSIDTNDKLKDELFFKRAFNLLMSNEIDELKTLCTLTNNWDFALMLNGLNDRIDPIIDLNDYSNNTIPSGVMNKLLRKRTIYQLCQNETKNYEKACYGFLSSDFLSTNQMVNTWEEKLYLYLDNLFNSKLESNIFKYDHNNSNNNNNNNNELLKKLKSPPLISNSIDDILNKLANDDNISIKEQSKNSIRVLIGSIISDNVKTLMNNTIKSLDLLNENDNEENLQNEISNESYLLRILTHLSIILQLIYGEELISNNDYIKLLKCYIIRLMLYKSYDLVPTYISFIPNNDEIIEIYSTILFQFEFNVNERINQINNIRIFKLPLEQILRNTIEKAFNETIEFYPINNEIQLIYEIDEIDKKLYSTIYWFIDSNMIFDALDSIIILIRRFLLVGKIGSAIEFLESISLPKLIDDYKFKSSMYDDNIDDNTDILSPKRLIELTQYHKLFKTFKLLSEYSIDDKDDEKTNELLLSLDGLVKTWLFDLANDDDNSDDDNDKEVFIELRRIYIPNIFNQYFDILIMNYNISHNNKFIHKSKELVNILADESFKIYEIFNSTNELSTFLTKFASISCSLYGDNNQGIYV</sequence>
<keyword evidence="9" id="KW-1185">Reference proteome</keyword>
<dbReference type="EMBL" id="BTGB01000009">
    <property type="protein sequence ID" value="GMM48217.1"/>
    <property type="molecule type" value="Genomic_DNA"/>
</dbReference>